<dbReference type="OrthoDB" id="9793681at2"/>
<dbReference type="GO" id="GO:0090071">
    <property type="term" value="P:negative regulation of ribosome biogenesis"/>
    <property type="evidence" value="ECO:0007669"/>
    <property type="project" value="UniProtKB-UniRule"/>
</dbReference>
<organism evidence="4 5">
    <name type="scientific">Sulfurisoma sediminicola</name>
    <dbReference type="NCBI Taxonomy" id="1381557"/>
    <lineage>
        <taxon>Bacteria</taxon>
        <taxon>Pseudomonadati</taxon>
        <taxon>Pseudomonadota</taxon>
        <taxon>Betaproteobacteria</taxon>
        <taxon>Nitrosomonadales</taxon>
        <taxon>Sterolibacteriaceae</taxon>
        <taxon>Sulfurisoma</taxon>
    </lineage>
</organism>
<keyword evidence="2" id="KW-0810">Translation regulation</keyword>
<feature type="region of interest" description="Disordered" evidence="3">
    <location>
        <begin position="109"/>
        <end position="155"/>
    </location>
</feature>
<evidence type="ECO:0000256" key="2">
    <source>
        <dbReference type="HAMAP-Rule" id="MF_01477"/>
    </source>
</evidence>
<protein>
    <recommendedName>
        <fullName evidence="2">Ribosomal silencing factor RsfS</fullName>
    </recommendedName>
</protein>
<comment type="subcellular location">
    <subcellularLocation>
        <location evidence="2">Cytoplasm</location>
    </subcellularLocation>
</comment>
<evidence type="ECO:0000256" key="1">
    <source>
        <dbReference type="ARBA" id="ARBA00010574"/>
    </source>
</evidence>
<comment type="function">
    <text evidence="2">Functions as a ribosomal silencing factor. Interacts with ribosomal protein uL14 (rplN), blocking formation of intersubunit bridge B8. Prevents association of the 30S and 50S ribosomal subunits and the formation of functional ribosomes, thus repressing translation.</text>
</comment>
<dbReference type="GO" id="GO:0042256">
    <property type="term" value="P:cytosolic ribosome assembly"/>
    <property type="evidence" value="ECO:0007669"/>
    <property type="project" value="UniProtKB-UniRule"/>
</dbReference>
<gene>
    <name evidence="2" type="primary">rsfS</name>
    <name evidence="4" type="ORF">DFR35_0864</name>
</gene>
<dbReference type="HAMAP" id="MF_01477">
    <property type="entry name" value="Iojap_RsfS"/>
    <property type="match status" value="1"/>
</dbReference>
<dbReference type="AlphaFoldDB" id="A0A497XLX5"/>
<dbReference type="GO" id="GO:0017148">
    <property type="term" value="P:negative regulation of translation"/>
    <property type="evidence" value="ECO:0007669"/>
    <property type="project" value="UniProtKB-UniRule"/>
</dbReference>
<feature type="compositionally biased region" description="Low complexity" evidence="3">
    <location>
        <begin position="128"/>
        <end position="144"/>
    </location>
</feature>
<sequence>MDIRKLQKIAVAALEDIKAEDIEVIDTRKLTALFDRIIVATGNSNRQTRALVRSVHDKVKEAGGEVYGTEGEESGEWVLIDLGDVVVHVMLPAVRAYYNLEELWQAAPKRAKDGAAAAPPKPAKASRRATAAAAATPKEPAAAAPRRRGTPGKTS</sequence>
<keyword evidence="2" id="KW-0963">Cytoplasm</keyword>
<accession>A0A497XLX5</accession>
<comment type="similarity">
    <text evidence="1 2">Belongs to the Iojap/RsfS family.</text>
</comment>
<feature type="compositionally biased region" description="Basic residues" evidence="3">
    <location>
        <begin position="145"/>
        <end position="155"/>
    </location>
</feature>
<comment type="caution">
    <text evidence="4">The sequence shown here is derived from an EMBL/GenBank/DDBJ whole genome shotgun (WGS) entry which is preliminary data.</text>
</comment>
<evidence type="ECO:0000256" key="3">
    <source>
        <dbReference type="SAM" id="MobiDB-lite"/>
    </source>
</evidence>
<dbReference type="InterPro" id="IPR004394">
    <property type="entry name" value="Iojap/RsfS/C7orf30"/>
</dbReference>
<dbReference type="Pfam" id="PF02410">
    <property type="entry name" value="RsfS"/>
    <property type="match status" value="1"/>
</dbReference>
<dbReference type="RefSeq" id="WP_121240220.1">
    <property type="nucleotide sequence ID" value="NZ_BHVV01000002.1"/>
</dbReference>
<name>A0A497XLX5_9PROT</name>
<evidence type="ECO:0000313" key="5">
    <source>
        <dbReference type="Proteomes" id="UP000268908"/>
    </source>
</evidence>
<dbReference type="GO" id="GO:0005737">
    <property type="term" value="C:cytoplasm"/>
    <property type="evidence" value="ECO:0007669"/>
    <property type="project" value="UniProtKB-SubCell"/>
</dbReference>
<dbReference type="EMBL" id="RCCI01000004">
    <property type="protein sequence ID" value="RLJ68305.1"/>
    <property type="molecule type" value="Genomic_DNA"/>
</dbReference>
<dbReference type="Gene3D" id="3.30.460.10">
    <property type="entry name" value="Beta Polymerase, domain 2"/>
    <property type="match status" value="1"/>
</dbReference>
<evidence type="ECO:0000313" key="4">
    <source>
        <dbReference type="EMBL" id="RLJ68305.1"/>
    </source>
</evidence>
<reference evidence="4 5" key="1">
    <citation type="submission" date="2018-10" db="EMBL/GenBank/DDBJ databases">
        <title>Genomic Encyclopedia of Type Strains, Phase IV (KMG-IV): sequencing the most valuable type-strain genomes for metagenomic binning, comparative biology and taxonomic classification.</title>
        <authorList>
            <person name="Goeker M."/>
        </authorList>
    </citation>
    <scope>NUCLEOTIDE SEQUENCE [LARGE SCALE GENOMIC DNA]</scope>
    <source>
        <strain evidence="4 5">DSM 26916</strain>
    </source>
</reference>
<dbReference type="GO" id="GO:0043023">
    <property type="term" value="F:ribosomal large subunit binding"/>
    <property type="evidence" value="ECO:0007669"/>
    <property type="project" value="TreeGrafter"/>
</dbReference>
<comment type="subunit">
    <text evidence="2">Interacts with ribosomal protein uL14 (rplN).</text>
</comment>
<dbReference type="PANTHER" id="PTHR21043">
    <property type="entry name" value="IOJAP SUPERFAMILY ORTHOLOG"/>
    <property type="match status" value="1"/>
</dbReference>
<dbReference type="SUPFAM" id="SSF81301">
    <property type="entry name" value="Nucleotidyltransferase"/>
    <property type="match status" value="1"/>
</dbReference>
<proteinExistence type="inferred from homology"/>
<keyword evidence="5" id="KW-1185">Reference proteome</keyword>
<dbReference type="InterPro" id="IPR043519">
    <property type="entry name" value="NT_sf"/>
</dbReference>
<keyword evidence="2" id="KW-0678">Repressor</keyword>
<dbReference type="Proteomes" id="UP000268908">
    <property type="component" value="Unassembled WGS sequence"/>
</dbReference>
<dbReference type="PANTHER" id="PTHR21043:SF0">
    <property type="entry name" value="MITOCHONDRIAL ASSEMBLY OF RIBOSOMAL LARGE SUBUNIT PROTEIN 1"/>
    <property type="match status" value="1"/>
</dbReference>
<dbReference type="NCBIfam" id="TIGR00090">
    <property type="entry name" value="rsfS_iojap_ybeB"/>
    <property type="match status" value="1"/>
</dbReference>